<dbReference type="GO" id="GO:0005634">
    <property type="term" value="C:nucleus"/>
    <property type="evidence" value="ECO:0007669"/>
    <property type="project" value="TreeGrafter"/>
</dbReference>
<feature type="binding site" evidence="9">
    <location>
        <position position="224"/>
    </location>
    <ligand>
        <name>Mg(2+)</name>
        <dbReference type="ChEBI" id="CHEBI:18420"/>
        <label>1</label>
    </ligand>
</feature>
<gene>
    <name evidence="15" type="ORF">BDQ12DRAFT_682085</name>
</gene>
<dbReference type="GO" id="GO:0008311">
    <property type="term" value="F:double-stranded DNA 3'-5' DNA exonuclease activity"/>
    <property type="evidence" value="ECO:0007669"/>
    <property type="project" value="TreeGrafter"/>
</dbReference>
<keyword evidence="6 9" id="KW-0460">Magnesium</keyword>
<feature type="compositionally biased region" description="Acidic residues" evidence="13">
    <location>
        <begin position="134"/>
        <end position="148"/>
    </location>
</feature>
<dbReference type="PROSITE" id="PS51435">
    <property type="entry name" value="AP_NUCLEASE_F1_4"/>
    <property type="match status" value="1"/>
</dbReference>
<evidence type="ECO:0000256" key="13">
    <source>
        <dbReference type="SAM" id="MobiDB-lite"/>
    </source>
</evidence>
<evidence type="ECO:0000256" key="1">
    <source>
        <dbReference type="ARBA" id="ARBA00007092"/>
    </source>
</evidence>
<evidence type="ECO:0000313" key="15">
    <source>
        <dbReference type="EMBL" id="TFK39608.1"/>
    </source>
</evidence>
<dbReference type="GO" id="GO:0008270">
    <property type="term" value="F:zinc ion binding"/>
    <property type="evidence" value="ECO:0007669"/>
    <property type="project" value="UniProtKB-KW"/>
</dbReference>
<keyword evidence="12" id="KW-0227">DNA damage</keyword>
<name>A0A5C3M6Y3_9AGAR</name>
<dbReference type="Gene3D" id="3.60.10.10">
    <property type="entry name" value="Endonuclease/exonuclease/phosphatase"/>
    <property type="match status" value="1"/>
</dbReference>
<feature type="binding site" evidence="9">
    <location>
        <position position="222"/>
    </location>
    <ligand>
        <name>Mg(2+)</name>
        <dbReference type="ChEBI" id="CHEBI:18420"/>
        <label>1</label>
    </ligand>
</feature>
<accession>A0A5C3M6Y3</accession>
<evidence type="ECO:0000256" key="10">
    <source>
        <dbReference type="PIRSR" id="PIRSR604808-3"/>
    </source>
</evidence>
<feature type="region of interest" description="Disordered" evidence="13">
    <location>
        <begin position="466"/>
        <end position="497"/>
    </location>
</feature>
<evidence type="ECO:0000256" key="3">
    <source>
        <dbReference type="ARBA" id="ARBA00022771"/>
    </source>
</evidence>
<feature type="active site" evidence="8">
    <location>
        <position position="181"/>
    </location>
</feature>
<evidence type="ECO:0000256" key="9">
    <source>
        <dbReference type="PIRSR" id="PIRSR604808-2"/>
    </source>
</evidence>
<keyword evidence="12" id="KW-0234">DNA repair</keyword>
<evidence type="ECO:0000256" key="12">
    <source>
        <dbReference type="RuleBase" id="RU362131"/>
    </source>
</evidence>
<reference evidence="15 16" key="1">
    <citation type="journal article" date="2019" name="Nat. Ecol. Evol.">
        <title>Megaphylogeny resolves global patterns of mushroom evolution.</title>
        <authorList>
            <person name="Varga T."/>
            <person name="Krizsan K."/>
            <person name="Foldi C."/>
            <person name="Dima B."/>
            <person name="Sanchez-Garcia M."/>
            <person name="Sanchez-Ramirez S."/>
            <person name="Szollosi G.J."/>
            <person name="Szarkandi J.G."/>
            <person name="Papp V."/>
            <person name="Albert L."/>
            <person name="Andreopoulos W."/>
            <person name="Angelini C."/>
            <person name="Antonin V."/>
            <person name="Barry K.W."/>
            <person name="Bougher N.L."/>
            <person name="Buchanan P."/>
            <person name="Buyck B."/>
            <person name="Bense V."/>
            <person name="Catcheside P."/>
            <person name="Chovatia M."/>
            <person name="Cooper J."/>
            <person name="Damon W."/>
            <person name="Desjardin D."/>
            <person name="Finy P."/>
            <person name="Geml J."/>
            <person name="Haridas S."/>
            <person name="Hughes K."/>
            <person name="Justo A."/>
            <person name="Karasinski D."/>
            <person name="Kautmanova I."/>
            <person name="Kiss B."/>
            <person name="Kocsube S."/>
            <person name="Kotiranta H."/>
            <person name="LaButti K.M."/>
            <person name="Lechner B.E."/>
            <person name="Liimatainen K."/>
            <person name="Lipzen A."/>
            <person name="Lukacs Z."/>
            <person name="Mihaltcheva S."/>
            <person name="Morgado L.N."/>
            <person name="Niskanen T."/>
            <person name="Noordeloos M.E."/>
            <person name="Ohm R.A."/>
            <person name="Ortiz-Santana B."/>
            <person name="Ovrebo C."/>
            <person name="Racz N."/>
            <person name="Riley R."/>
            <person name="Savchenko A."/>
            <person name="Shiryaev A."/>
            <person name="Soop K."/>
            <person name="Spirin V."/>
            <person name="Szebenyi C."/>
            <person name="Tomsovsky M."/>
            <person name="Tulloss R.E."/>
            <person name="Uehling J."/>
            <person name="Grigoriev I.V."/>
            <person name="Vagvolgyi C."/>
            <person name="Papp T."/>
            <person name="Martin F.M."/>
            <person name="Miettinen O."/>
            <person name="Hibbett D.S."/>
            <person name="Nagy L.G."/>
        </authorList>
    </citation>
    <scope>NUCLEOTIDE SEQUENCE [LARGE SCALE GENOMIC DNA]</scope>
    <source>
        <strain evidence="15 16">CBS 166.37</strain>
    </source>
</reference>
<dbReference type="CDD" id="cd09088">
    <property type="entry name" value="Ape2-like_AP-endo"/>
    <property type="match status" value="1"/>
</dbReference>
<proteinExistence type="inferred from homology"/>
<comment type="similarity">
    <text evidence="1 12">Belongs to the DNA repair enzymes AP/ExoA family.</text>
</comment>
<evidence type="ECO:0000256" key="4">
    <source>
        <dbReference type="ARBA" id="ARBA00022801"/>
    </source>
</evidence>
<feature type="binding site" evidence="9">
    <location>
        <position position="337"/>
    </location>
    <ligand>
        <name>Mg(2+)</name>
        <dbReference type="ChEBI" id="CHEBI:18420"/>
        <label>1</label>
    </ligand>
</feature>
<keyword evidence="15" id="KW-0255">Endonuclease</keyword>
<dbReference type="PANTHER" id="PTHR22748">
    <property type="entry name" value="AP ENDONUCLEASE"/>
    <property type="match status" value="1"/>
</dbReference>
<dbReference type="OrthoDB" id="391817at2759"/>
<feature type="compositionally biased region" description="Low complexity" evidence="13">
    <location>
        <begin position="427"/>
        <end position="438"/>
    </location>
</feature>
<keyword evidence="3 11" id="KW-0863">Zinc-finger</keyword>
<dbReference type="InterPro" id="IPR005135">
    <property type="entry name" value="Endo/exonuclease/phosphatase"/>
</dbReference>
<evidence type="ECO:0000256" key="2">
    <source>
        <dbReference type="ARBA" id="ARBA00022723"/>
    </source>
</evidence>
<dbReference type="AlphaFoldDB" id="A0A5C3M6Y3"/>
<dbReference type="EMBL" id="ML213599">
    <property type="protein sequence ID" value="TFK39608.1"/>
    <property type="molecule type" value="Genomic_DNA"/>
</dbReference>
<evidence type="ECO:0000256" key="11">
    <source>
        <dbReference type="PROSITE-ProRule" id="PRU01343"/>
    </source>
</evidence>
<dbReference type="SUPFAM" id="SSF56219">
    <property type="entry name" value="DNase I-like"/>
    <property type="match status" value="1"/>
</dbReference>
<protein>
    <recommendedName>
        <fullName evidence="12">DNA-(apurinic or apyrimidinic site) endonuclease</fullName>
        <ecNumber evidence="12">3.1.-.-</ecNumber>
    </recommendedName>
</protein>
<feature type="compositionally biased region" description="Low complexity" evidence="13">
    <location>
        <begin position="542"/>
        <end position="556"/>
    </location>
</feature>
<dbReference type="Pfam" id="PF06839">
    <property type="entry name" value="Zn_ribbon_GRF"/>
    <property type="match status" value="1"/>
</dbReference>
<feature type="active site" description="Proton donor/acceptor" evidence="8">
    <location>
        <position position="222"/>
    </location>
</feature>
<evidence type="ECO:0000313" key="16">
    <source>
        <dbReference type="Proteomes" id="UP000308652"/>
    </source>
</evidence>
<keyword evidence="4" id="KW-0378">Hydrolase</keyword>
<feature type="site" description="Important for catalytic activity" evidence="10">
    <location>
        <position position="311"/>
    </location>
</feature>
<feature type="binding site" evidence="9">
    <location>
        <position position="42"/>
    </location>
    <ligand>
        <name>Mg(2+)</name>
        <dbReference type="ChEBI" id="CHEBI:18420"/>
        <label>1</label>
    </ligand>
</feature>
<keyword evidence="5" id="KW-0862">Zinc</keyword>
<dbReference type="GO" id="GO:0003906">
    <property type="term" value="F:DNA-(apurinic or apyrimidinic site) endonuclease activity"/>
    <property type="evidence" value="ECO:0007669"/>
    <property type="project" value="TreeGrafter"/>
</dbReference>
<feature type="region of interest" description="Disordered" evidence="13">
    <location>
        <begin position="127"/>
        <end position="153"/>
    </location>
</feature>
<feature type="binding site" evidence="9">
    <location>
        <position position="336"/>
    </location>
    <ligand>
        <name>Mg(2+)</name>
        <dbReference type="ChEBI" id="CHEBI:18420"/>
        <label>1</label>
    </ligand>
</feature>
<feature type="active site" description="Proton acceptor" evidence="8">
    <location>
        <position position="337"/>
    </location>
</feature>
<comment type="cofactor">
    <cofactor evidence="9 12">
        <name>Mg(2+)</name>
        <dbReference type="ChEBI" id="CHEBI:18420"/>
    </cofactor>
    <cofactor evidence="9 12">
        <name>Mn(2+)</name>
        <dbReference type="ChEBI" id="CHEBI:29035"/>
    </cofactor>
    <text evidence="9 12">Probably binds two magnesium or manganese ions per subunit.</text>
</comment>
<organism evidence="15 16">
    <name type="scientific">Crucibulum laeve</name>
    <dbReference type="NCBI Taxonomy" id="68775"/>
    <lineage>
        <taxon>Eukaryota</taxon>
        <taxon>Fungi</taxon>
        <taxon>Dikarya</taxon>
        <taxon>Basidiomycota</taxon>
        <taxon>Agaricomycotina</taxon>
        <taxon>Agaricomycetes</taxon>
        <taxon>Agaricomycetidae</taxon>
        <taxon>Agaricales</taxon>
        <taxon>Agaricineae</taxon>
        <taxon>Nidulariaceae</taxon>
        <taxon>Crucibulum</taxon>
    </lineage>
</organism>
<evidence type="ECO:0000259" key="14">
    <source>
        <dbReference type="PROSITE" id="PS51999"/>
    </source>
</evidence>
<feature type="region of interest" description="Disordered" evidence="13">
    <location>
        <begin position="401"/>
        <end position="448"/>
    </location>
</feature>
<keyword evidence="16" id="KW-1185">Reference proteome</keyword>
<dbReference type="InterPro" id="IPR036691">
    <property type="entry name" value="Endo/exonu/phosph_ase_sf"/>
</dbReference>
<keyword evidence="9" id="KW-0464">Manganese</keyword>
<feature type="domain" description="GRF-type" evidence="14">
    <location>
        <begin position="638"/>
        <end position="699"/>
    </location>
</feature>
<dbReference type="STRING" id="68775.A0A5C3M6Y3"/>
<dbReference type="PROSITE" id="PS51999">
    <property type="entry name" value="ZF_GRF"/>
    <property type="match status" value="1"/>
</dbReference>
<sequence length="716" mass="78813">MRILTWNINGIRTIPQYHPWNTLKTHDDILNHLNADIICFQEMKSSRAGLPKSAAIPPSYDSFFSFPVKKTGYSGVAVYTRRSCVIPVKAEEGLTGMLQPKPPLTQEERISPARKYPIERPVDEQDQLFLAPEGDLDETTEVDGELEETPGPVEPLTLKTIDAEGRALVVSFGLFVLINVYCPNDGTGSPERDAYKMAFHRLLSARVKELIEEGHEVVVVGDLNACASVLDHCEGELVLKRAQREGLDAENLFWGGKSGRSWLRDWLIREHEENGTLVDVVRKFWPGRKGMYTCWNTKISARESNYGTRIDFILVTPGLVPWVKHADIQPEIKGSDHCPVYIDLHNEIIDAEGNTIRLGDVMGGLGREPPRLAAKFWDEYSGKQMLLGQFFGKKAASDGLEATAEQTPTSKFTQTATPCVRVPPVPQSSSSPANANPIPEGPSSIIAEPIPSTASASITDSKLIPIASSSDPHQERSLSQPKLEPSAKSAGDCSTTKRKLTADSNYAVTKKFKAGDSKAKGEEKKAGQTKLASYFGRQKSVSSLSTSTSKEGSVSKSNKKGKALKKVDEDELMLIEDDPPMNPIETQDVDIEADYQLALMLSQESTSSISSQTSGKGKTKDSGKAWSTLLTPIQAPKCIVHNEPAKELTVNKQGPNKGKRFFICSRPVGPGYDKGRSERLREEVDPQWKCDFFKWSSEIRREMMKGDGKDSNDGAG</sequence>
<dbReference type="GO" id="GO:0008081">
    <property type="term" value="F:phosphoric diester hydrolase activity"/>
    <property type="evidence" value="ECO:0007669"/>
    <property type="project" value="TreeGrafter"/>
</dbReference>
<dbReference type="EC" id="3.1.-.-" evidence="12"/>
<dbReference type="PANTHER" id="PTHR22748:SF4">
    <property type="entry name" value="DNA-(APURINIC OR APYRIMIDINIC SITE) ENDONUCLEASE 2"/>
    <property type="match status" value="1"/>
</dbReference>
<dbReference type="NCBIfam" id="TIGR00633">
    <property type="entry name" value="xth"/>
    <property type="match status" value="1"/>
</dbReference>
<feature type="region of interest" description="Disordered" evidence="13">
    <location>
        <begin position="542"/>
        <end position="563"/>
    </location>
</feature>
<keyword evidence="15" id="KW-0540">Nuclease</keyword>
<evidence type="ECO:0000256" key="5">
    <source>
        <dbReference type="ARBA" id="ARBA00022833"/>
    </source>
</evidence>
<keyword evidence="7" id="KW-0539">Nucleus</keyword>
<dbReference type="InterPro" id="IPR004808">
    <property type="entry name" value="AP_endonuc_1"/>
</dbReference>
<dbReference type="Pfam" id="PF03372">
    <property type="entry name" value="Exo_endo_phos"/>
    <property type="match status" value="1"/>
</dbReference>
<keyword evidence="15" id="KW-0269">Exonuclease</keyword>
<feature type="site" description="Transition state stabilizer" evidence="10">
    <location>
        <position position="224"/>
    </location>
</feature>
<evidence type="ECO:0000256" key="8">
    <source>
        <dbReference type="PIRSR" id="PIRSR604808-1"/>
    </source>
</evidence>
<evidence type="ECO:0000256" key="7">
    <source>
        <dbReference type="ARBA" id="ARBA00023242"/>
    </source>
</evidence>
<feature type="compositionally biased region" description="Polar residues" evidence="13">
    <location>
        <begin position="404"/>
        <end position="417"/>
    </location>
</feature>
<dbReference type="GO" id="GO:0006284">
    <property type="term" value="P:base-excision repair"/>
    <property type="evidence" value="ECO:0007669"/>
    <property type="project" value="TreeGrafter"/>
</dbReference>
<feature type="site" description="Interaction with DNA substrate" evidence="10">
    <location>
        <position position="337"/>
    </location>
</feature>
<keyword evidence="2 9" id="KW-0479">Metal-binding</keyword>
<feature type="binding site" evidence="9">
    <location>
        <position position="7"/>
    </location>
    <ligand>
        <name>Mg(2+)</name>
        <dbReference type="ChEBI" id="CHEBI:18420"/>
        <label>1</label>
    </ligand>
</feature>
<evidence type="ECO:0000256" key="6">
    <source>
        <dbReference type="ARBA" id="ARBA00022842"/>
    </source>
</evidence>
<dbReference type="InterPro" id="IPR010666">
    <property type="entry name" value="Znf_GRF"/>
</dbReference>
<dbReference type="Proteomes" id="UP000308652">
    <property type="component" value="Unassembled WGS sequence"/>
</dbReference>